<protein>
    <submittedName>
        <fullName evidence="9">Methyl-accepting chemotaxis protein</fullName>
    </submittedName>
</protein>
<dbReference type="SUPFAM" id="SSF58104">
    <property type="entry name" value="Methyl-accepting chemotaxis protein (MCP) signaling domain"/>
    <property type="match status" value="1"/>
</dbReference>
<sequence>MVKAVFNKNPQKIKPPKKQKKGENRKEIKQLQLFKRKKTKDSIKPSKARFWSLIRGRIVIIFSILILILISMLYVSNRNTAQLQSELEEYTKKDLVEQMKLNELTTTISEMSNAEQSYVITGRSTFYNTYKAKKDEVDRALKELTAVFQGQEEELKKIASIKSFYNNYVTYADRVISTRDEFGIENAQRLVMTGNGKTAMDTIDVHIDMMNDLLKKKSDENLAAIQQQTKIATVTFLIITTVAVLLAIIFGFLLFRSIRRNTRTINSSILDIASAGGDLTRRVNVRTNDEFAIIAGSTNQLIESIAELVKKVSMLTENVSAGGEELMASADETASTIQAIADSTNEISVGTEQTMKSMTGAMQKMNSLEESVRYLNNQAQAVSEATEHMKDATVVGNQSVQQSSKVMMTIEETMANTSSAVQSLGEKSYEITSIINTITGIAEQTNLLALNAAIEAARAGEHGRGFAVVADEVRKLAEQSQNAAKEVTKIVTSIQMQVSEIVTQNHEGVESVIRGVEVSNETTSALSKIMEQTESTIEVINEMVTHIEQTLTYSQDVATSFIEVNQIAENTASNTETSAAAAQQGSAAMQEINASAIELANQADELRKVVGEFKI</sequence>
<feature type="domain" description="HAMP" evidence="8">
    <location>
        <begin position="256"/>
        <end position="310"/>
    </location>
</feature>
<dbReference type="Gene3D" id="6.10.340.10">
    <property type="match status" value="1"/>
</dbReference>
<evidence type="ECO:0000259" key="8">
    <source>
        <dbReference type="PROSITE" id="PS50885"/>
    </source>
</evidence>
<evidence type="ECO:0000259" key="7">
    <source>
        <dbReference type="PROSITE" id="PS50111"/>
    </source>
</evidence>
<dbReference type="InterPro" id="IPR007891">
    <property type="entry name" value="CHASE3"/>
</dbReference>
<evidence type="ECO:0000256" key="3">
    <source>
        <dbReference type="PROSITE-ProRule" id="PRU00284"/>
    </source>
</evidence>
<feature type="region of interest" description="Disordered" evidence="5">
    <location>
        <begin position="1"/>
        <end position="26"/>
    </location>
</feature>
<feature type="domain" description="Methyl-accepting transducer" evidence="7">
    <location>
        <begin position="329"/>
        <end position="565"/>
    </location>
</feature>
<comment type="caution">
    <text evidence="9">The sequence shown here is derived from an EMBL/GenBank/DDBJ whole genome shotgun (WGS) entry which is preliminary data.</text>
</comment>
<evidence type="ECO:0000256" key="5">
    <source>
        <dbReference type="SAM" id="MobiDB-lite"/>
    </source>
</evidence>
<dbReference type="Pfam" id="PF00015">
    <property type="entry name" value="MCPsignal"/>
    <property type="match status" value="1"/>
</dbReference>
<evidence type="ECO:0000313" key="9">
    <source>
        <dbReference type="EMBL" id="MFC4411294.1"/>
    </source>
</evidence>
<keyword evidence="6" id="KW-0472">Membrane</keyword>
<reference evidence="10" key="1">
    <citation type="journal article" date="2019" name="Int. J. Syst. Evol. Microbiol.">
        <title>The Global Catalogue of Microorganisms (GCM) 10K type strain sequencing project: providing services to taxonomists for standard genome sequencing and annotation.</title>
        <authorList>
            <consortium name="The Broad Institute Genomics Platform"/>
            <consortium name="The Broad Institute Genome Sequencing Center for Infectious Disease"/>
            <person name="Wu L."/>
            <person name="Ma J."/>
        </authorList>
    </citation>
    <scope>NUCLEOTIDE SEQUENCE [LARGE SCALE GENOMIC DNA]</scope>
    <source>
        <strain evidence="10">CCUG 59778</strain>
    </source>
</reference>
<evidence type="ECO:0000313" key="10">
    <source>
        <dbReference type="Proteomes" id="UP001595817"/>
    </source>
</evidence>
<comment type="similarity">
    <text evidence="2">Belongs to the methyl-accepting chemotaxis (MCP) protein family.</text>
</comment>
<keyword evidence="1 3" id="KW-0807">Transducer</keyword>
<dbReference type="PANTHER" id="PTHR32089">
    <property type="entry name" value="METHYL-ACCEPTING CHEMOTAXIS PROTEIN MCPB"/>
    <property type="match status" value="1"/>
</dbReference>
<dbReference type="EMBL" id="JBHSEC010000019">
    <property type="protein sequence ID" value="MFC4411294.1"/>
    <property type="molecule type" value="Genomic_DNA"/>
</dbReference>
<feature type="transmembrane region" description="Helical" evidence="6">
    <location>
        <begin position="54"/>
        <end position="75"/>
    </location>
</feature>
<feature type="coiled-coil region" evidence="4">
    <location>
        <begin position="127"/>
        <end position="154"/>
    </location>
</feature>
<accession>A0ABV8X8E5</accession>
<dbReference type="PROSITE" id="PS50111">
    <property type="entry name" value="CHEMOTAXIS_TRANSDUC_2"/>
    <property type="match status" value="1"/>
</dbReference>
<proteinExistence type="inferred from homology"/>
<feature type="transmembrane region" description="Helical" evidence="6">
    <location>
        <begin position="231"/>
        <end position="255"/>
    </location>
</feature>
<gene>
    <name evidence="9" type="ORF">ACFOZY_12765</name>
</gene>
<dbReference type="RefSeq" id="WP_378156050.1">
    <property type="nucleotide sequence ID" value="NZ_JBHSEC010000019.1"/>
</dbReference>
<dbReference type="Proteomes" id="UP001595817">
    <property type="component" value="Unassembled WGS sequence"/>
</dbReference>
<keyword evidence="10" id="KW-1185">Reference proteome</keyword>
<keyword evidence="4" id="KW-0175">Coiled coil</keyword>
<name>A0ABV8X8E5_9LACT</name>
<dbReference type="Pfam" id="PF05227">
    <property type="entry name" value="CHASE3"/>
    <property type="match status" value="1"/>
</dbReference>
<dbReference type="PANTHER" id="PTHR32089:SF112">
    <property type="entry name" value="LYSOZYME-LIKE PROTEIN-RELATED"/>
    <property type="match status" value="1"/>
</dbReference>
<dbReference type="InterPro" id="IPR004089">
    <property type="entry name" value="MCPsignal_dom"/>
</dbReference>
<evidence type="ECO:0000256" key="6">
    <source>
        <dbReference type="SAM" id="Phobius"/>
    </source>
</evidence>
<keyword evidence="6" id="KW-1133">Transmembrane helix</keyword>
<dbReference type="PROSITE" id="PS50885">
    <property type="entry name" value="HAMP"/>
    <property type="match status" value="1"/>
</dbReference>
<evidence type="ECO:0000256" key="2">
    <source>
        <dbReference type="ARBA" id="ARBA00029447"/>
    </source>
</evidence>
<organism evidence="9 10">
    <name type="scientific">Chungangia koreensis</name>
    <dbReference type="NCBI Taxonomy" id="752657"/>
    <lineage>
        <taxon>Bacteria</taxon>
        <taxon>Bacillati</taxon>
        <taxon>Bacillota</taxon>
        <taxon>Bacilli</taxon>
        <taxon>Lactobacillales</taxon>
        <taxon>Chungangia</taxon>
    </lineage>
</organism>
<dbReference type="SMART" id="SM00304">
    <property type="entry name" value="HAMP"/>
    <property type="match status" value="1"/>
</dbReference>
<dbReference type="CDD" id="cd11386">
    <property type="entry name" value="MCP_signal"/>
    <property type="match status" value="1"/>
</dbReference>
<dbReference type="Gene3D" id="1.10.287.950">
    <property type="entry name" value="Methyl-accepting chemotaxis protein"/>
    <property type="match status" value="1"/>
</dbReference>
<evidence type="ECO:0000256" key="1">
    <source>
        <dbReference type="ARBA" id="ARBA00023224"/>
    </source>
</evidence>
<evidence type="ECO:0000256" key="4">
    <source>
        <dbReference type="SAM" id="Coils"/>
    </source>
</evidence>
<dbReference type="CDD" id="cd06225">
    <property type="entry name" value="HAMP"/>
    <property type="match status" value="1"/>
</dbReference>
<dbReference type="SMART" id="SM00283">
    <property type="entry name" value="MA"/>
    <property type="match status" value="1"/>
</dbReference>
<dbReference type="InterPro" id="IPR003660">
    <property type="entry name" value="HAMP_dom"/>
</dbReference>
<keyword evidence="6" id="KW-0812">Transmembrane</keyword>